<keyword evidence="4" id="KW-1185">Reference proteome</keyword>
<keyword evidence="1" id="KW-0175">Coiled coil</keyword>
<comment type="caution">
    <text evidence="3">The sequence shown here is derived from an EMBL/GenBank/DDBJ whole genome shotgun (WGS) entry which is preliminary data.</text>
</comment>
<evidence type="ECO:0000256" key="2">
    <source>
        <dbReference type="SAM" id="MobiDB-lite"/>
    </source>
</evidence>
<proteinExistence type="predicted"/>
<feature type="coiled-coil region" evidence="1">
    <location>
        <begin position="52"/>
        <end position="79"/>
    </location>
</feature>
<dbReference type="Proteomes" id="UP001363151">
    <property type="component" value="Unassembled WGS sequence"/>
</dbReference>
<feature type="region of interest" description="Disordered" evidence="2">
    <location>
        <begin position="136"/>
        <end position="217"/>
    </location>
</feature>
<protein>
    <submittedName>
        <fullName evidence="3">Uncharacterized protein</fullName>
    </submittedName>
</protein>
<organism evidence="3 4">
    <name type="scientific">Aureococcus anophagefferens</name>
    <name type="common">Harmful bloom alga</name>
    <dbReference type="NCBI Taxonomy" id="44056"/>
    <lineage>
        <taxon>Eukaryota</taxon>
        <taxon>Sar</taxon>
        <taxon>Stramenopiles</taxon>
        <taxon>Ochrophyta</taxon>
        <taxon>Pelagophyceae</taxon>
        <taxon>Pelagomonadales</taxon>
        <taxon>Pelagomonadaceae</taxon>
        <taxon>Aureococcus</taxon>
    </lineage>
</organism>
<gene>
    <name evidence="3" type="ORF">SO694_00019253</name>
</gene>
<reference evidence="3 4" key="1">
    <citation type="submission" date="2024-03" db="EMBL/GenBank/DDBJ databases">
        <title>Aureococcus anophagefferens CCMP1851 and Kratosvirus quantuckense: Draft genome of a second virus-susceptible host strain in the model system.</title>
        <authorList>
            <person name="Chase E."/>
            <person name="Truchon A.R."/>
            <person name="Schepens W."/>
            <person name="Wilhelm S.W."/>
        </authorList>
    </citation>
    <scope>NUCLEOTIDE SEQUENCE [LARGE SCALE GENOMIC DNA]</scope>
    <source>
        <strain evidence="3 4">CCMP1851</strain>
    </source>
</reference>
<accession>A0ABR1G0A9</accession>
<evidence type="ECO:0000256" key="1">
    <source>
        <dbReference type="SAM" id="Coils"/>
    </source>
</evidence>
<evidence type="ECO:0000313" key="3">
    <source>
        <dbReference type="EMBL" id="KAK7241858.1"/>
    </source>
</evidence>
<dbReference type="EMBL" id="JBBJCI010000152">
    <property type="protein sequence ID" value="KAK7241858.1"/>
    <property type="molecule type" value="Genomic_DNA"/>
</dbReference>
<evidence type="ECO:0000313" key="4">
    <source>
        <dbReference type="Proteomes" id="UP001363151"/>
    </source>
</evidence>
<feature type="compositionally biased region" description="Low complexity" evidence="2">
    <location>
        <begin position="136"/>
        <end position="146"/>
    </location>
</feature>
<sequence length="217" mass="23963">MGGARRKSVLPGKNDMQMAGDKMGEIAEIRSRALQKTAAVYEKRRMTMGKVMAQEAKELRKIEIQLADFERQHDALAARLGERARRRRLLREELGMAEAKLHEVVERSHEEYLSCRHQLTAFQSRQAIESNLAARGYSMGSRGSGSSKRRGGDAEASTPKASHDRQPAAPPSFRPKSAQRPGTANRIIATKTPEKTKRPNTSGGRVLGGKGGFDRIA</sequence>
<name>A0ABR1G0A9_AURAN</name>